<sequence length="83" mass="9484">MRRRAKSGDLPARYTEAGLPAWIDDYLAPISNRVDAWNAWTAQRAAWADERRVWVATNCPALADHYLHLEPSLPDEPFDYTAV</sequence>
<gene>
    <name evidence="1" type="ORF">ABA31_19340</name>
</gene>
<organism evidence="1 2">
    <name type="scientific">Agrococcus baldri</name>
    <dbReference type="NCBI Taxonomy" id="153730"/>
    <lineage>
        <taxon>Bacteria</taxon>
        <taxon>Bacillati</taxon>
        <taxon>Actinomycetota</taxon>
        <taxon>Actinomycetes</taxon>
        <taxon>Micrococcales</taxon>
        <taxon>Microbacteriaceae</taxon>
        <taxon>Agrococcus</taxon>
    </lineage>
</organism>
<protein>
    <submittedName>
        <fullName evidence="1">Uncharacterized protein</fullName>
    </submittedName>
</protein>
<dbReference type="EMBL" id="BJUU01000011">
    <property type="protein sequence ID" value="GEK80583.1"/>
    <property type="molecule type" value="Genomic_DNA"/>
</dbReference>
<proteinExistence type="predicted"/>
<accession>A0AA87RJT8</accession>
<comment type="caution">
    <text evidence="1">The sequence shown here is derived from an EMBL/GenBank/DDBJ whole genome shotgun (WGS) entry which is preliminary data.</text>
</comment>
<evidence type="ECO:0000313" key="2">
    <source>
        <dbReference type="Proteomes" id="UP000321749"/>
    </source>
</evidence>
<evidence type="ECO:0000313" key="1">
    <source>
        <dbReference type="EMBL" id="GEK80583.1"/>
    </source>
</evidence>
<dbReference type="RefSeq" id="WP_146794989.1">
    <property type="nucleotide sequence ID" value="NZ_BJUU01000011.1"/>
</dbReference>
<reference evidence="1 2" key="1">
    <citation type="submission" date="2019-07" db="EMBL/GenBank/DDBJ databases">
        <title>Whole genome shotgun sequence of Agrococcus baldri NBRC 103055.</title>
        <authorList>
            <person name="Hosoyama A."/>
            <person name="Uohara A."/>
            <person name="Ohji S."/>
            <person name="Ichikawa N."/>
        </authorList>
    </citation>
    <scope>NUCLEOTIDE SEQUENCE [LARGE SCALE GENOMIC DNA]</scope>
    <source>
        <strain evidence="1 2">NBRC 103055</strain>
    </source>
</reference>
<dbReference type="AlphaFoldDB" id="A0AA87RJT8"/>
<keyword evidence="2" id="KW-1185">Reference proteome</keyword>
<name>A0AA87RJT8_9MICO</name>
<dbReference type="Proteomes" id="UP000321749">
    <property type="component" value="Unassembled WGS sequence"/>
</dbReference>